<dbReference type="CDD" id="cd07564">
    <property type="entry name" value="nitrilases_CHs"/>
    <property type="match status" value="1"/>
</dbReference>
<dbReference type="EMBL" id="PVYX01000002">
    <property type="protein sequence ID" value="PRX54338.1"/>
    <property type="molecule type" value="Genomic_DNA"/>
</dbReference>
<gene>
    <name evidence="4" type="ORF">CLV81_2738</name>
</gene>
<proteinExistence type="inferred from homology"/>
<dbReference type="Proteomes" id="UP000237640">
    <property type="component" value="Unassembled WGS sequence"/>
</dbReference>
<dbReference type="InterPro" id="IPR036526">
    <property type="entry name" value="C-N_Hydrolase_sf"/>
</dbReference>
<dbReference type="PROSITE" id="PS00921">
    <property type="entry name" value="NITRIL_CHT_2"/>
    <property type="match status" value="1"/>
</dbReference>
<dbReference type="PROSITE" id="PS50263">
    <property type="entry name" value="CN_HYDROLASE"/>
    <property type="match status" value="1"/>
</dbReference>
<keyword evidence="5" id="KW-1185">Reference proteome</keyword>
<evidence type="ECO:0000313" key="4">
    <source>
        <dbReference type="EMBL" id="PRX54338.1"/>
    </source>
</evidence>
<dbReference type="InterPro" id="IPR000132">
    <property type="entry name" value="Nitrilase/CN_hydratase_CS"/>
</dbReference>
<dbReference type="OrthoDB" id="9811121at2"/>
<feature type="active site" description="Proton acceptor" evidence="2">
    <location>
        <position position="43"/>
    </location>
</feature>
<evidence type="ECO:0000256" key="2">
    <source>
        <dbReference type="PROSITE-ProRule" id="PRU10139"/>
    </source>
</evidence>
<dbReference type="SUPFAM" id="SSF56317">
    <property type="entry name" value="Carbon-nitrogen hydrolase"/>
    <property type="match status" value="1"/>
</dbReference>
<dbReference type="PROSITE" id="PS00920">
    <property type="entry name" value="NITRIL_CHT_1"/>
    <property type="match status" value="1"/>
</dbReference>
<accession>A0A2T0MA38</accession>
<evidence type="ECO:0000313" key="5">
    <source>
        <dbReference type="Proteomes" id="UP000237640"/>
    </source>
</evidence>
<dbReference type="InterPro" id="IPR044149">
    <property type="entry name" value="Nitrilases_CHs"/>
</dbReference>
<dbReference type="PANTHER" id="PTHR46044">
    <property type="entry name" value="NITRILASE"/>
    <property type="match status" value="1"/>
</dbReference>
<dbReference type="InterPro" id="IPR003010">
    <property type="entry name" value="C-N_Hydrolase"/>
</dbReference>
<comment type="similarity">
    <text evidence="1">Belongs to the carbon-nitrogen hydrolase superfamily. Nitrilase family.</text>
</comment>
<protein>
    <submittedName>
        <fullName evidence="4">Nitrilase</fullName>
    </submittedName>
</protein>
<comment type="caution">
    <text evidence="4">The sequence shown here is derived from an EMBL/GenBank/DDBJ whole genome shotgun (WGS) entry which is preliminary data.</text>
</comment>
<dbReference type="AlphaFoldDB" id="A0A2T0MA38"/>
<sequence length="311" mass="34788">MKVKVALIQESPVFFNKEKTLQKVASLTQKYTKEGCQLIVFPESFVPGYPRGFTFGATIGKRTEEGKELYNHYFQNSVCLEGADLEFLEKLAKDCNAYLVLGITEKTNENGSLYCSMVYFSPTHGLLGVHRKIKPTGTERIVWAEAAGESLVTFKTPIGKLGGLICWENYMPLARMAMYQKKVELYIAPTADSRPEWTASMQHIALEGRCFVLACNQFYTKSMYPEAYQRLVANEDEEICPGGSLIVSPSGKIIEGPLFGKAGALVAELDLDEIHQGNLDFDVVGHYARDDIFNLQINGQPEMFDETDDDL</sequence>
<dbReference type="GO" id="GO:0000257">
    <property type="term" value="F:nitrilase activity"/>
    <property type="evidence" value="ECO:0007669"/>
    <property type="project" value="UniProtKB-ARBA"/>
</dbReference>
<feature type="domain" description="CN hydrolase" evidence="3">
    <location>
        <begin position="3"/>
        <end position="271"/>
    </location>
</feature>
<evidence type="ECO:0000256" key="1">
    <source>
        <dbReference type="ARBA" id="ARBA00008129"/>
    </source>
</evidence>
<dbReference type="Pfam" id="PF00795">
    <property type="entry name" value="CN_hydrolase"/>
    <property type="match status" value="1"/>
</dbReference>
<organism evidence="4 5">
    <name type="scientific">Flagellimonas meridianipacifica</name>
    <dbReference type="NCBI Taxonomy" id="1080225"/>
    <lineage>
        <taxon>Bacteria</taxon>
        <taxon>Pseudomonadati</taxon>
        <taxon>Bacteroidota</taxon>
        <taxon>Flavobacteriia</taxon>
        <taxon>Flavobacteriales</taxon>
        <taxon>Flavobacteriaceae</taxon>
        <taxon>Flagellimonas</taxon>
    </lineage>
</organism>
<evidence type="ECO:0000259" key="3">
    <source>
        <dbReference type="PROSITE" id="PS50263"/>
    </source>
</evidence>
<dbReference type="PANTHER" id="PTHR46044:SF1">
    <property type="entry name" value="CN HYDROLASE DOMAIN-CONTAINING PROTEIN"/>
    <property type="match status" value="1"/>
</dbReference>
<name>A0A2T0MA38_9FLAO</name>
<reference evidence="4 5" key="1">
    <citation type="submission" date="2018-03" db="EMBL/GenBank/DDBJ databases">
        <title>Genomic Encyclopedia of Archaeal and Bacterial Type Strains, Phase II (KMG-II): from individual species to whole genera.</title>
        <authorList>
            <person name="Goeker M."/>
        </authorList>
    </citation>
    <scope>NUCLEOTIDE SEQUENCE [LARGE SCALE GENOMIC DNA]</scope>
    <source>
        <strain evidence="4 5">DSM 25027</strain>
    </source>
</reference>
<dbReference type="RefSeq" id="WP_106145624.1">
    <property type="nucleotide sequence ID" value="NZ_PVYX01000002.1"/>
</dbReference>
<dbReference type="Gene3D" id="3.60.110.10">
    <property type="entry name" value="Carbon-nitrogen hydrolase"/>
    <property type="match status" value="1"/>
</dbReference>